<name>A0AAV6UD08_9ARAC</name>
<feature type="domain" description="O-acyltransferase WSD1-like N-terminal" evidence="9">
    <location>
        <begin position="167"/>
        <end position="260"/>
    </location>
</feature>
<comment type="catalytic activity">
    <reaction evidence="7">
        <text>an acyl-CoA + a 1,2-diacyl-sn-glycerol = a triacyl-sn-glycerol + CoA</text>
        <dbReference type="Rhea" id="RHEA:10868"/>
        <dbReference type="ChEBI" id="CHEBI:17815"/>
        <dbReference type="ChEBI" id="CHEBI:57287"/>
        <dbReference type="ChEBI" id="CHEBI:58342"/>
        <dbReference type="ChEBI" id="CHEBI:64615"/>
        <dbReference type="EC" id="2.3.1.20"/>
    </reaction>
</comment>
<evidence type="ECO:0008006" key="13">
    <source>
        <dbReference type="Google" id="ProtNLM"/>
    </source>
</evidence>
<feature type="transmembrane region" description="Helical" evidence="8">
    <location>
        <begin position="46"/>
        <end position="79"/>
    </location>
</feature>
<keyword evidence="8" id="KW-0812">Transmembrane</keyword>
<evidence type="ECO:0000256" key="6">
    <source>
        <dbReference type="ARBA" id="ARBA00047604"/>
    </source>
</evidence>
<evidence type="ECO:0000256" key="2">
    <source>
        <dbReference type="ARBA" id="ARBA00005189"/>
    </source>
</evidence>
<dbReference type="InterPro" id="IPR045034">
    <property type="entry name" value="O-acyltransferase_WSD1-like"/>
</dbReference>
<dbReference type="GO" id="GO:0047196">
    <property type="term" value="F:long-chain-alcohol O-fatty-acyltransferase activity"/>
    <property type="evidence" value="ECO:0007669"/>
    <property type="project" value="UniProtKB-EC"/>
</dbReference>
<dbReference type="EMBL" id="JAFNEN010000505">
    <property type="protein sequence ID" value="KAG8181603.1"/>
    <property type="molecule type" value="Genomic_DNA"/>
</dbReference>
<evidence type="ECO:0000256" key="7">
    <source>
        <dbReference type="ARBA" id="ARBA00048109"/>
    </source>
</evidence>
<keyword evidence="8" id="KW-1133">Transmembrane helix</keyword>
<dbReference type="PANTHER" id="PTHR31650">
    <property type="entry name" value="O-ACYLTRANSFERASE (WSD1-LIKE) FAMILY PROTEIN"/>
    <property type="match status" value="1"/>
</dbReference>
<comment type="caution">
    <text evidence="11">The sequence shown here is derived from an EMBL/GenBank/DDBJ whole genome shotgun (WGS) entry which is preliminary data.</text>
</comment>
<sequence length="743" mass="84199">MDVNDIEEEERESPTEQTALEKPVGVPHYMKNVPVKKIHHPMEKSIVPTVIVSTVFVVGGLAFGLPIVVVVTVAVMFVGLVRLFIAFCCASRLGHGFAGCTGFMSATDAFWLHDSNFNRYVAHCLFFVERGLDVRMTREIIMSRVIEKTTDDGAWAFARFTQKVVSASSGYFWVDDAEFDIEKHVFEEAKRVRTRQQLRDLVSSLMSNPLAPNKPLWEVRMIKDYGRARDTVLIVRVHHALGDGVTLVKILGNFLADNPQMLRLKPRIGGTTFPLNVFRAAVVAPLTLLTWLCTRRDYNPVSHRQPLSGKRTVGWSSSGIRYAMVDRIRQVTHCSVNDVLMAAARGAIRDYFKQHCGLHSPPDVTVNVPLDLRYEPTSMETFPELGTGFTTVNTRLPTNTEGAIPGLWAVKRRMSELKGSCDPVVMYSMIHYLMILMPSCLCRWLVRSVLRCATLRFCSLPGPERTVTLASSKLKAVTFWMDAHPDVPVAFCVFSYAGCFYVGVSADSGTIASPKVLIKGFARHLDRMYGIVSKRKIPGQERRRSSFTVERRREEIFKPSVKESTTKTTTFQINCRLHAVQDELHEISRKLEVTRMPGYSHPAEYPPVASYQNALHLRAEELKEEFVELITELRKRRTGSVAVDVEAYDHDLDGELRRPPKWTSQASRRPSLTALTTLLSTSRPLITAPQQQLYCVPSDPDLEMMRTTPEQQRALLARRNDQDYQEFYLSRNVGSKFRRDKNF</sequence>
<evidence type="ECO:0000256" key="5">
    <source>
        <dbReference type="ARBA" id="ARBA00024360"/>
    </source>
</evidence>
<evidence type="ECO:0000256" key="8">
    <source>
        <dbReference type="SAM" id="Phobius"/>
    </source>
</evidence>
<evidence type="ECO:0000313" key="11">
    <source>
        <dbReference type="EMBL" id="KAG8181603.1"/>
    </source>
</evidence>
<evidence type="ECO:0000313" key="12">
    <source>
        <dbReference type="Proteomes" id="UP000827092"/>
    </source>
</evidence>
<keyword evidence="4" id="KW-0012">Acyltransferase</keyword>
<proteinExistence type="inferred from homology"/>
<dbReference type="PANTHER" id="PTHR31650:SF1">
    <property type="entry name" value="WAX ESTER SYNTHASE_DIACYLGLYCEROL ACYLTRANSFERASE 4-RELATED"/>
    <property type="match status" value="1"/>
</dbReference>
<keyword evidence="8" id="KW-0472">Membrane</keyword>
<feature type="domain" description="O-acyltransferase WSD1 C-terminal" evidence="10">
    <location>
        <begin position="386"/>
        <end position="528"/>
    </location>
</feature>
<accession>A0AAV6UD08</accession>
<dbReference type="InterPro" id="IPR004255">
    <property type="entry name" value="O-acyltransferase_WSD1_N"/>
</dbReference>
<evidence type="ECO:0000256" key="4">
    <source>
        <dbReference type="ARBA" id="ARBA00023315"/>
    </source>
</evidence>
<gene>
    <name evidence="11" type="ORF">JTE90_017724</name>
</gene>
<comment type="catalytic activity">
    <reaction evidence="6">
        <text>a long chain fatty alcohol + a fatty acyl-CoA = a long-chain alcohol wax ester + CoA</text>
        <dbReference type="Rhea" id="RHEA:38443"/>
        <dbReference type="ChEBI" id="CHEBI:17135"/>
        <dbReference type="ChEBI" id="CHEBI:57287"/>
        <dbReference type="ChEBI" id="CHEBI:77636"/>
        <dbReference type="ChEBI" id="CHEBI:235323"/>
        <dbReference type="EC" id="2.3.1.75"/>
    </reaction>
</comment>
<dbReference type="Pfam" id="PF03007">
    <property type="entry name" value="WS_DGAT_cat"/>
    <property type="match status" value="1"/>
</dbReference>
<reference evidence="11 12" key="1">
    <citation type="journal article" date="2022" name="Nat. Ecol. Evol.">
        <title>A masculinizing supergene underlies an exaggerated male reproductive morph in a spider.</title>
        <authorList>
            <person name="Hendrickx F."/>
            <person name="De Corte Z."/>
            <person name="Sonet G."/>
            <person name="Van Belleghem S.M."/>
            <person name="Kostlbacher S."/>
            <person name="Vangestel C."/>
        </authorList>
    </citation>
    <scope>NUCLEOTIDE SEQUENCE [LARGE SCALE GENOMIC DNA]</scope>
    <source>
        <strain evidence="11">W744_W776</strain>
    </source>
</reference>
<keyword evidence="3" id="KW-0808">Transferase</keyword>
<dbReference type="GO" id="GO:0019432">
    <property type="term" value="P:triglyceride biosynthetic process"/>
    <property type="evidence" value="ECO:0007669"/>
    <property type="project" value="TreeGrafter"/>
</dbReference>
<comment type="pathway">
    <text evidence="2">Lipid metabolism.</text>
</comment>
<comment type="similarity">
    <text evidence="5">In the N-terminal section; belongs to the long-chain O-acyltransferase family.</text>
</comment>
<dbReference type="Proteomes" id="UP000827092">
    <property type="component" value="Unassembled WGS sequence"/>
</dbReference>
<dbReference type="GO" id="GO:0005886">
    <property type="term" value="C:plasma membrane"/>
    <property type="evidence" value="ECO:0007669"/>
    <property type="project" value="TreeGrafter"/>
</dbReference>
<organism evidence="11 12">
    <name type="scientific">Oedothorax gibbosus</name>
    <dbReference type="NCBI Taxonomy" id="931172"/>
    <lineage>
        <taxon>Eukaryota</taxon>
        <taxon>Metazoa</taxon>
        <taxon>Ecdysozoa</taxon>
        <taxon>Arthropoda</taxon>
        <taxon>Chelicerata</taxon>
        <taxon>Arachnida</taxon>
        <taxon>Araneae</taxon>
        <taxon>Araneomorphae</taxon>
        <taxon>Entelegynae</taxon>
        <taxon>Araneoidea</taxon>
        <taxon>Linyphiidae</taxon>
        <taxon>Erigoninae</taxon>
        <taxon>Oedothorax</taxon>
    </lineage>
</organism>
<dbReference type="Pfam" id="PF06974">
    <property type="entry name" value="WS_DGAT_C"/>
    <property type="match status" value="1"/>
</dbReference>
<protein>
    <recommendedName>
        <fullName evidence="13">Diacylglycerol O-acyltransferase</fullName>
    </recommendedName>
</protein>
<comment type="pathway">
    <text evidence="1">Glycerolipid metabolism; triacylglycerol biosynthesis.</text>
</comment>
<evidence type="ECO:0000259" key="10">
    <source>
        <dbReference type="Pfam" id="PF06974"/>
    </source>
</evidence>
<evidence type="ECO:0000256" key="1">
    <source>
        <dbReference type="ARBA" id="ARBA00004771"/>
    </source>
</evidence>
<dbReference type="InterPro" id="IPR009721">
    <property type="entry name" value="O-acyltransferase_WSD1_C"/>
</dbReference>
<keyword evidence="12" id="KW-1185">Reference proteome</keyword>
<evidence type="ECO:0000256" key="3">
    <source>
        <dbReference type="ARBA" id="ARBA00022679"/>
    </source>
</evidence>
<dbReference type="AlphaFoldDB" id="A0AAV6UD08"/>
<evidence type="ECO:0000259" key="9">
    <source>
        <dbReference type="Pfam" id="PF03007"/>
    </source>
</evidence>
<dbReference type="GO" id="GO:0004144">
    <property type="term" value="F:diacylglycerol O-acyltransferase activity"/>
    <property type="evidence" value="ECO:0007669"/>
    <property type="project" value="UniProtKB-EC"/>
</dbReference>